<name>A0A6H1ZFB5_9ZZZZ</name>
<dbReference type="AlphaFoldDB" id="A0A6H1ZFB5"/>
<evidence type="ECO:0000313" key="2">
    <source>
        <dbReference type="EMBL" id="QJH94069.1"/>
    </source>
</evidence>
<evidence type="ECO:0008006" key="3">
    <source>
        <dbReference type="Google" id="ProtNLM"/>
    </source>
</evidence>
<gene>
    <name evidence="1" type="ORF">TM448A00289_0022</name>
    <name evidence="2" type="ORF">TM448B00173_0039</name>
</gene>
<organism evidence="1">
    <name type="scientific">viral metagenome</name>
    <dbReference type="NCBI Taxonomy" id="1070528"/>
    <lineage>
        <taxon>unclassified sequences</taxon>
        <taxon>metagenomes</taxon>
        <taxon>organismal metagenomes</taxon>
    </lineage>
</organism>
<accession>A0A6H1ZFB5</accession>
<proteinExistence type="predicted"/>
<sequence length="67" mass="7348">MAGCDLCLQECKEPTHLSLYLNGSEGTMVCLNCRMALTEFARQLRLVAAVARKQGYLDSKAIRKIGG</sequence>
<dbReference type="EMBL" id="MT144595">
    <property type="protein sequence ID" value="QJH94069.1"/>
    <property type="molecule type" value="Genomic_DNA"/>
</dbReference>
<evidence type="ECO:0000313" key="1">
    <source>
        <dbReference type="EMBL" id="QJA45955.1"/>
    </source>
</evidence>
<dbReference type="EMBL" id="MT144000">
    <property type="protein sequence ID" value="QJA45955.1"/>
    <property type="molecule type" value="Genomic_DNA"/>
</dbReference>
<protein>
    <recommendedName>
        <fullName evidence="3">ClpX-type ZB domain-containing protein</fullName>
    </recommendedName>
</protein>
<reference evidence="1" key="1">
    <citation type="submission" date="2020-03" db="EMBL/GenBank/DDBJ databases">
        <title>The deep terrestrial virosphere.</title>
        <authorList>
            <person name="Holmfeldt K."/>
            <person name="Nilsson E."/>
            <person name="Simone D."/>
            <person name="Lopez-Fernandez M."/>
            <person name="Wu X."/>
            <person name="de Brujin I."/>
            <person name="Lundin D."/>
            <person name="Andersson A."/>
            <person name="Bertilsson S."/>
            <person name="Dopson M."/>
        </authorList>
    </citation>
    <scope>NUCLEOTIDE SEQUENCE</scope>
    <source>
        <strain evidence="1">TM448A00289</strain>
        <strain evidence="2">TM448B00173</strain>
    </source>
</reference>